<comment type="caution">
    <text evidence="2">The sequence shown here is derived from an EMBL/GenBank/DDBJ whole genome shotgun (WGS) entry which is preliminary data.</text>
</comment>
<evidence type="ECO:0000313" key="2">
    <source>
        <dbReference type="EMBL" id="KAG8177668.1"/>
    </source>
</evidence>
<keyword evidence="1" id="KW-0472">Membrane</keyword>
<protein>
    <submittedName>
        <fullName evidence="2">Uncharacterized protein</fullName>
    </submittedName>
</protein>
<gene>
    <name evidence="2" type="ORF">JTE90_012447</name>
</gene>
<dbReference type="AlphaFoldDB" id="A0AAV6U0P1"/>
<keyword evidence="1" id="KW-0812">Transmembrane</keyword>
<dbReference type="Pfam" id="PF15860">
    <property type="entry name" value="DUF4728"/>
    <property type="match status" value="1"/>
</dbReference>
<proteinExistence type="predicted"/>
<dbReference type="InterPro" id="IPR031720">
    <property type="entry name" value="DUF4728"/>
</dbReference>
<dbReference type="EMBL" id="JAFNEN010000763">
    <property type="protein sequence ID" value="KAG8177668.1"/>
    <property type="molecule type" value="Genomic_DNA"/>
</dbReference>
<dbReference type="PANTHER" id="PTHR36694:SF11">
    <property type="entry name" value="LP21121P-RELATED"/>
    <property type="match status" value="1"/>
</dbReference>
<name>A0AAV6U0P1_9ARAC</name>
<evidence type="ECO:0000313" key="3">
    <source>
        <dbReference type="Proteomes" id="UP000827092"/>
    </source>
</evidence>
<sequence>MKRKRFPLSLSDVHAQFVAAILINAKHCDFWLVNSMGLYYFEILYTIILTAGVFHLDIIKETVGMLVISLLTLVLSGFCVVACILLLIGLCVDSRMLLIPWMVLVLITTVLDLLVSLYLLIDAMFSSFLAILFGIDFFILGLNVYCLICVYSQYQDYCDGREARGHRLLPPVEYLGHRDGDANLGRISADNGLSSSVTQTSVPTGYSDVTDVIEELKRVSKEGYT</sequence>
<organism evidence="2 3">
    <name type="scientific">Oedothorax gibbosus</name>
    <dbReference type="NCBI Taxonomy" id="931172"/>
    <lineage>
        <taxon>Eukaryota</taxon>
        <taxon>Metazoa</taxon>
        <taxon>Ecdysozoa</taxon>
        <taxon>Arthropoda</taxon>
        <taxon>Chelicerata</taxon>
        <taxon>Arachnida</taxon>
        <taxon>Araneae</taxon>
        <taxon>Araneomorphae</taxon>
        <taxon>Entelegynae</taxon>
        <taxon>Araneoidea</taxon>
        <taxon>Linyphiidae</taxon>
        <taxon>Erigoninae</taxon>
        <taxon>Oedothorax</taxon>
    </lineage>
</organism>
<feature type="transmembrane region" description="Helical" evidence="1">
    <location>
        <begin position="62"/>
        <end position="90"/>
    </location>
</feature>
<keyword evidence="1" id="KW-1133">Transmembrane helix</keyword>
<feature type="transmembrane region" description="Helical" evidence="1">
    <location>
        <begin position="37"/>
        <end position="56"/>
    </location>
</feature>
<feature type="transmembrane region" description="Helical" evidence="1">
    <location>
        <begin position="127"/>
        <end position="151"/>
    </location>
</feature>
<dbReference type="PANTHER" id="PTHR36694">
    <property type="entry name" value="PASIFLORA 1, ISOFORM A-RELATED"/>
    <property type="match status" value="1"/>
</dbReference>
<accession>A0AAV6U0P1</accession>
<dbReference type="Proteomes" id="UP000827092">
    <property type="component" value="Unassembled WGS sequence"/>
</dbReference>
<reference evidence="2 3" key="1">
    <citation type="journal article" date="2022" name="Nat. Ecol. Evol.">
        <title>A masculinizing supergene underlies an exaggerated male reproductive morph in a spider.</title>
        <authorList>
            <person name="Hendrickx F."/>
            <person name="De Corte Z."/>
            <person name="Sonet G."/>
            <person name="Van Belleghem S.M."/>
            <person name="Kostlbacher S."/>
            <person name="Vangestel C."/>
        </authorList>
    </citation>
    <scope>NUCLEOTIDE SEQUENCE [LARGE SCALE GENOMIC DNA]</scope>
    <source>
        <strain evidence="2">W744_W776</strain>
    </source>
</reference>
<evidence type="ECO:0000256" key="1">
    <source>
        <dbReference type="SAM" id="Phobius"/>
    </source>
</evidence>
<feature type="transmembrane region" description="Helical" evidence="1">
    <location>
        <begin position="97"/>
        <end position="121"/>
    </location>
</feature>
<keyword evidence="3" id="KW-1185">Reference proteome</keyword>